<keyword evidence="6 7" id="KW-0998">Cell outer membrane</keyword>
<dbReference type="SUPFAM" id="SSF56935">
    <property type="entry name" value="Porins"/>
    <property type="match status" value="1"/>
</dbReference>
<name>A0ABT6RHB3_9BACT</name>
<evidence type="ECO:0000259" key="8">
    <source>
        <dbReference type="Pfam" id="PF07715"/>
    </source>
</evidence>
<evidence type="ECO:0000256" key="4">
    <source>
        <dbReference type="ARBA" id="ARBA00022692"/>
    </source>
</evidence>
<dbReference type="RefSeq" id="WP_282335349.1">
    <property type="nucleotide sequence ID" value="NZ_JASBRG010000007.1"/>
</dbReference>
<evidence type="ECO:0000256" key="5">
    <source>
        <dbReference type="ARBA" id="ARBA00023136"/>
    </source>
</evidence>
<dbReference type="Gene3D" id="2.60.40.1120">
    <property type="entry name" value="Carboxypeptidase-like, regulatory domain"/>
    <property type="match status" value="1"/>
</dbReference>
<dbReference type="Proteomes" id="UP001226434">
    <property type="component" value="Unassembled WGS sequence"/>
</dbReference>
<dbReference type="InterPro" id="IPR036942">
    <property type="entry name" value="Beta-barrel_TonB_sf"/>
</dbReference>
<dbReference type="InterPro" id="IPR023996">
    <property type="entry name" value="TonB-dep_OMP_SusC/RagA"/>
</dbReference>
<comment type="caution">
    <text evidence="9">The sequence shown here is derived from an EMBL/GenBank/DDBJ whole genome shotgun (WGS) entry which is preliminary data.</text>
</comment>
<keyword evidence="4 7" id="KW-0812">Transmembrane</keyword>
<organism evidence="9 10">
    <name type="scientific">Pinibacter soli</name>
    <dbReference type="NCBI Taxonomy" id="3044211"/>
    <lineage>
        <taxon>Bacteria</taxon>
        <taxon>Pseudomonadati</taxon>
        <taxon>Bacteroidota</taxon>
        <taxon>Chitinophagia</taxon>
        <taxon>Chitinophagales</taxon>
        <taxon>Chitinophagaceae</taxon>
        <taxon>Pinibacter</taxon>
    </lineage>
</organism>
<keyword evidence="10" id="KW-1185">Reference proteome</keyword>
<keyword evidence="5 7" id="KW-0472">Membrane</keyword>
<comment type="similarity">
    <text evidence="7">Belongs to the TonB-dependent receptor family.</text>
</comment>
<evidence type="ECO:0000313" key="9">
    <source>
        <dbReference type="EMBL" id="MDI3321239.1"/>
    </source>
</evidence>
<dbReference type="PROSITE" id="PS52016">
    <property type="entry name" value="TONB_DEPENDENT_REC_3"/>
    <property type="match status" value="1"/>
</dbReference>
<dbReference type="NCBIfam" id="TIGR04057">
    <property type="entry name" value="SusC_RagA_signa"/>
    <property type="match status" value="1"/>
</dbReference>
<reference evidence="9 10" key="1">
    <citation type="submission" date="2023-05" db="EMBL/GenBank/DDBJ databases">
        <title>Genome sequence of Pinibacter sp. MAH-24.</title>
        <authorList>
            <person name="Huq M.A."/>
        </authorList>
    </citation>
    <scope>NUCLEOTIDE SEQUENCE [LARGE SCALE GENOMIC DNA]</scope>
    <source>
        <strain evidence="9 10">MAH-24</strain>
    </source>
</reference>
<dbReference type="NCBIfam" id="TIGR04056">
    <property type="entry name" value="OMP_RagA_SusC"/>
    <property type="match status" value="1"/>
</dbReference>
<gene>
    <name evidence="9" type="ORF">QJ048_15700</name>
</gene>
<dbReference type="Gene3D" id="2.170.130.10">
    <property type="entry name" value="TonB-dependent receptor, plug domain"/>
    <property type="match status" value="1"/>
</dbReference>
<proteinExistence type="inferred from homology"/>
<evidence type="ECO:0000313" key="10">
    <source>
        <dbReference type="Proteomes" id="UP001226434"/>
    </source>
</evidence>
<dbReference type="InterPro" id="IPR023997">
    <property type="entry name" value="TonB-dep_OMP_SusC/RagA_CS"/>
</dbReference>
<evidence type="ECO:0000256" key="6">
    <source>
        <dbReference type="ARBA" id="ARBA00023237"/>
    </source>
</evidence>
<dbReference type="SUPFAM" id="SSF49464">
    <property type="entry name" value="Carboxypeptidase regulatory domain-like"/>
    <property type="match status" value="1"/>
</dbReference>
<dbReference type="InterPro" id="IPR012910">
    <property type="entry name" value="Plug_dom"/>
</dbReference>
<evidence type="ECO:0000256" key="3">
    <source>
        <dbReference type="ARBA" id="ARBA00022452"/>
    </source>
</evidence>
<evidence type="ECO:0000256" key="7">
    <source>
        <dbReference type="PROSITE-ProRule" id="PRU01360"/>
    </source>
</evidence>
<dbReference type="EMBL" id="JASBRG010000007">
    <property type="protein sequence ID" value="MDI3321239.1"/>
    <property type="molecule type" value="Genomic_DNA"/>
</dbReference>
<dbReference type="InterPro" id="IPR039426">
    <property type="entry name" value="TonB-dep_rcpt-like"/>
</dbReference>
<feature type="domain" description="TonB-dependent receptor plug" evidence="8">
    <location>
        <begin position="124"/>
        <end position="221"/>
    </location>
</feature>
<keyword evidence="2 7" id="KW-0813">Transport</keyword>
<dbReference type="InterPro" id="IPR037066">
    <property type="entry name" value="Plug_dom_sf"/>
</dbReference>
<dbReference type="Gene3D" id="2.40.170.20">
    <property type="entry name" value="TonB-dependent receptor, beta-barrel domain"/>
    <property type="match status" value="1"/>
</dbReference>
<evidence type="ECO:0000256" key="2">
    <source>
        <dbReference type="ARBA" id="ARBA00022448"/>
    </source>
</evidence>
<accession>A0ABT6RHB3</accession>
<evidence type="ECO:0000256" key="1">
    <source>
        <dbReference type="ARBA" id="ARBA00004571"/>
    </source>
</evidence>
<dbReference type="Pfam" id="PF07715">
    <property type="entry name" value="Plug"/>
    <property type="match status" value="1"/>
</dbReference>
<comment type="subcellular location">
    <subcellularLocation>
        <location evidence="1 7">Cell outer membrane</location>
        <topology evidence="1 7">Multi-pass membrane protein</topology>
    </subcellularLocation>
</comment>
<sequence length="1120" mass="124809">MKSKLTRLYTVSLLMISGLLVNVCAFAQIRTVSGKVLGENGAPVSSATVNVKGTQISAVADEYGIYHIKVPAGDATLVFSYVGYNPFEETVGQTNEHNITLHENKTQLNEIVVTALGVKKEAKRIGYSTQEVKGADLVKAREPNAINSLTGKVAGLTVGASAEMLGRPQVVLRGSTDLLFVVDGVPVNSDTWNMSADDIESYTVLKGANAAALYGFRGQNGAILVTTKKGSKDRRGYTVEFNSSTMFEKGYTALPKNQTEYGYGNNYKYAYGNDLYDLDGSYRRSNIWGPRFEGQPVKQYDSPIDPTSGQRTGTPWIARGVNNFENFMETGLLSTNNIAVSASGDKYDLRMSYSHTYQKGMAPNTKLNIDNLNINAGYNFSQKLRMEANLNFNAQYTPNIPDVSYGPNSYPYMFKVYGSASWASDDMKDYWKGPTGRPGLVQYYAEYGRENNPYFVAHEWLHGHYKTDVYGYLKFTYKVNKDLNISLRSQVTTWNQLRTEKVPPSTNLNAYYSGYYFQKVGTLYNIWNGDYREDNRMLIENNTDLLATYNKNLGKGFNLTAVGGSSIRTFRYNSDWLSTYQLNFANVYNLSNSKNPIKAYTFGSNMQVISGYASVDLCYKNYINVSATGRVDKTSTLPEGQQTIFYPSVGVSSVISDYTKLPEAISFLKIRGSYADVKGGLTNSTIGSSYNALTTSVGNPQTLNSGLLGYGSELYTSYDGPSYTNQMAYNGASYYNNTQAVTYSNTLANKSLQSFDIKSYETGLDIKFLKNRLGLDFTYFRTINGPLIYPLPVASSTGYYSHNVNGITSQKDGFEVALIGNPIRTKDFSWDVMVNWSTYKEKLRDIYQNEKTVTINDHNYHIGDRLDAFYGYKVFRAPDGQPIYNSSGLLLEPKTGTDNKQLLGYANPDYVFGINNRFNYKNFSFSFQFDGRVGGKIYDYVFAQSMNSGNALDLVQGDYGTARLNEWKSTSLSTVDAKPAYVGKGVVITSGTPVYENGAITNLDQLKFEANKTPVTVQNYVQNSLYAKFDEPFLISRSYLKLREVVLGYTFPADKFHGKFLKGASVSLVGRNLLYFAERKDIDLDQYASGFNISDRSLNSKTGLQSTTARRFGFNVNLSF</sequence>
<dbReference type="Pfam" id="PF13715">
    <property type="entry name" value="CarbopepD_reg_2"/>
    <property type="match status" value="1"/>
</dbReference>
<dbReference type="InterPro" id="IPR008969">
    <property type="entry name" value="CarboxyPept-like_regulatory"/>
</dbReference>
<protein>
    <submittedName>
        <fullName evidence="9">SusC/RagA family TonB-linked outer membrane protein</fullName>
    </submittedName>
</protein>
<keyword evidence="3 7" id="KW-1134">Transmembrane beta strand</keyword>